<keyword evidence="15" id="KW-1185">Reference proteome</keyword>
<evidence type="ECO:0000256" key="3">
    <source>
        <dbReference type="ARBA" id="ARBA00008783"/>
    </source>
</evidence>
<comment type="similarity">
    <text evidence="3">Belongs to the TMEM237 family.</text>
</comment>
<feature type="transmembrane region" description="Helical" evidence="13">
    <location>
        <begin position="312"/>
        <end position="333"/>
    </location>
</feature>
<keyword evidence="4 13" id="KW-0812">Transmembrane</keyword>
<dbReference type="OrthoDB" id="550113at2759"/>
<feature type="compositionally biased region" description="Low complexity" evidence="12">
    <location>
        <begin position="20"/>
        <end position="30"/>
    </location>
</feature>
<evidence type="ECO:0000256" key="6">
    <source>
        <dbReference type="ARBA" id="ARBA00022989"/>
    </source>
</evidence>
<dbReference type="Pfam" id="PF15383">
    <property type="entry name" value="TMEM237"/>
    <property type="match status" value="1"/>
</dbReference>
<evidence type="ECO:0000256" key="2">
    <source>
        <dbReference type="ARBA" id="ARBA00004141"/>
    </source>
</evidence>
<feature type="compositionally biased region" description="Polar residues" evidence="12">
    <location>
        <begin position="1"/>
        <end position="19"/>
    </location>
</feature>
<dbReference type="GO" id="GO:0035869">
    <property type="term" value="C:ciliary transition zone"/>
    <property type="evidence" value="ECO:0007669"/>
    <property type="project" value="TreeGrafter"/>
</dbReference>
<evidence type="ECO:0000256" key="13">
    <source>
        <dbReference type="SAM" id="Phobius"/>
    </source>
</evidence>
<gene>
    <name evidence="14" type="ORF">BpHYR1_019260</name>
</gene>
<evidence type="ECO:0000256" key="12">
    <source>
        <dbReference type="SAM" id="MobiDB-lite"/>
    </source>
</evidence>
<evidence type="ECO:0000256" key="5">
    <source>
        <dbReference type="ARBA" id="ARBA00022794"/>
    </source>
</evidence>
<accession>A0A3M7PFD5</accession>
<keyword evidence="8 13" id="KW-0472">Membrane</keyword>
<evidence type="ECO:0000256" key="8">
    <source>
        <dbReference type="ARBA" id="ARBA00023136"/>
    </source>
</evidence>
<evidence type="ECO:0000313" key="14">
    <source>
        <dbReference type="EMBL" id="RMZ97417.1"/>
    </source>
</evidence>
<keyword evidence="7" id="KW-0969">Cilium</keyword>
<feature type="compositionally biased region" description="Acidic residues" evidence="12">
    <location>
        <begin position="48"/>
        <end position="62"/>
    </location>
</feature>
<dbReference type="GO" id="GO:0060271">
    <property type="term" value="P:cilium assembly"/>
    <property type="evidence" value="ECO:0007669"/>
    <property type="project" value="TreeGrafter"/>
</dbReference>
<evidence type="ECO:0000256" key="10">
    <source>
        <dbReference type="ARBA" id="ARBA00025631"/>
    </source>
</evidence>
<sequence length="420" mass="48456">MSSNNLTIHTRPDSVNSVGKASSKSSQLSARQRRRARLHSQVTKNVENAEEVNEGFESDEPKEESPKNPPRGRRARKSIAKETESKTTSLPPLEKKTIKTRKGNFVSNPGYLEGLEDDIIEMNEEKKDNADQFGSDLSQRELLNQSVTKSVPTDKLFLEVEKKFVEKKKEVYEKRQNERLAQLFEDQLKQKQKEEQKYQLNTGKTALYTHKVLRNIFLFFHGLNVGLQFWQTLIAFLLNVSDLKFEVKSTILANNVFTSINFVLLIAFENLSMPLHCLSYFFLTICIVDTMDRVDFTKMNCKYFVKCLSFQNQFWAILLYMIALLISLSTIFIDQPPYLVSLNETAILNNSNNPFLENIETYALGWKSVSVVKAVFSLFGWLIFSIFISYDMTYESLEKREFSILDDIAEDLTNQNQTKA</sequence>
<feature type="region of interest" description="Disordered" evidence="12">
    <location>
        <begin position="1"/>
        <end position="98"/>
    </location>
</feature>
<feature type="transmembrane region" description="Helical" evidence="13">
    <location>
        <begin position="216"/>
        <end position="238"/>
    </location>
</feature>
<keyword evidence="6 13" id="KW-1133">Transmembrane helix</keyword>
<keyword evidence="11" id="KW-0175">Coiled coil</keyword>
<dbReference type="PANTHER" id="PTHR28388">
    <property type="entry name" value="TRANSMEMBRANE PROTEIN 237"/>
    <property type="match status" value="1"/>
</dbReference>
<proteinExistence type="inferred from homology"/>
<dbReference type="AlphaFoldDB" id="A0A3M7PFD5"/>
<dbReference type="STRING" id="10195.A0A3M7PFD5"/>
<dbReference type="Proteomes" id="UP000276133">
    <property type="component" value="Unassembled WGS sequence"/>
</dbReference>
<comment type="caution">
    <text evidence="14">The sequence shown here is derived from an EMBL/GenBank/DDBJ whole genome shotgun (WGS) entry which is preliminary data.</text>
</comment>
<reference evidence="14 15" key="1">
    <citation type="journal article" date="2018" name="Sci. Rep.">
        <title>Genomic signatures of local adaptation to the degree of environmental predictability in rotifers.</title>
        <authorList>
            <person name="Franch-Gras L."/>
            <person name="Hahn C."/>
            <person name="Garcia-Roger E.M."/>
            <person name="Carmona M.J."/>
            <person name="Serra M."/>
            <person name="Gomez A."/>
        </authorList>
    </citation>
    <scope>NUCLEOTIDE SEQUENCE [LARGE SCALE GENOMIC DNA]</scope>
    <source>
        <strain evidence="14">HYR1</strain>
    </source>
</reference>
<dbReference type="PANTHER" id="PTHR28388:SF1">
    <property type="entry name" value="TRANSMEMBRANE PROTEIN 237"/>
    <property type="match status" value="1"/>
</dbReference>
<dbReference type="GO" id="GO:0016020">
    <property type="term" value="C:membrane"/>
    <property type="evidence" value="ECO:0007669"/>
    <property type="project" value="UniProtKB-SubCell"/>
</dbReference>
<name>A0A3M7PFD5_BRAPC</name>
<keyword evidence="5" id="KW-0970">Cilium biogenesis/degradation</keyword>
<evidence type="ECO:0000256" key="1">
    <source>
        <dbReference type="ARBA" id="ARBA00004138"/>
    </source>
</evidence>
<evidence type="ECO:0000256" key="7">
    <source>
        <dbReference type="ARBA" id="ARBA00023069"/>
    </source>
</evidence>
<protein>
    <submittedName>
        <fullName evidence="14">Transmembrane protein-like</fullName>
    </submittedName>
</protein>
<evidence type="ECO:0000256" key="4">
    <source>
        <dbReference type="ARBA" id="ARBA00022692"/>
    </source>
</evidence>
<evidence type="ECO:0000313" key="15">
    <source>
        <dbReference type="Proteomes" id="UP000276133"/>
    </source>
</evidence>
<dbReference type="InterPro" id="IPR029409">
    <property type="entry name" value="TMEM237"/>
</dbReference>
<comment type="subcellular location">
    <subcellularLocation>
        <location evidence="1">Cell projection</location>
        <location evidence="1">Cilium</location>
    </subcellularLocation>
    <subcellularLocation>
        <location evidence="2">Membrane</location>
        <topology evidence="2">Multi-pass membrane protein</topology>
    </subcellularLocation>
</comment>
<evidence type="ECO:0000256" key="9">
    <source>
        <dbReference type="ARBA" id="ARBA00023273"/>
    </source>
</evidence>
<feature type="transmembrane region" description="Helical" evidence="13">
    <location>
        <begin position="371"/>
        <end position="390"/>
    </location>
</feature>
<feature type="coiled-coil region" evidence="11">
    <location>
        <begin position="174"/>
        <end position="201"/>
    </location>
</feature>
<feature type="transmembrane region" description="Helical" evidence="13">
    <location>
        <begin position="273"/>
        <end position="291"/>
    </location>
</feature>
<evidence type="ECO:0000256" key="11">
    <source>
        <dbReference type="SAM" id="Coils"/>
    </source>
</evidence>
<dbReference type="EMBL" id="REGN01011435">
    <property type="protein sequence ID" value="RMZ97417.1"/>
    <property type="molecule type" value="Genomic_DNA"/>
</dbReference>
<comment type="function">
    <text evidence="10">Component of the transition zone in primary cilia. Required for ciliogenesis.</text>
</comment>
<keyword evidence="9" id="KW-0966">Cell projection</keyword>
<organism evidence="14 15">
    <name type="scientific">Brachionus plicatilis</name>
    <name type="common">Marine rotifer</name>
    <name type="synonym">Brachionus muelleri</name>
    <dbReference type="NCBI Taxonomy" id="10195"/>
    <lineage>
        <taxon>Eukaryota</taxon>
        <taxon>Metazoa</taxon>
        <taxon>Spiralia</taxon>
        <taxon>Gnathifera</taxon>
        <taxon>Rotifera</taxon>
        <taxon>Eurotatoria</taxon>
        <taxon>Monogononta</taxon>
        <taxon>Pseudotrocha</taxon>
        <taxon>Ploima</taxon>
        <taxon>Brachionidae</taxon>
        <taxon>Brachionus</taxon>
    </lineage>
</organism>